<dbReference type="Pfam" id="PF22680">
    <property type="entry name" value="Glyco_hydro_123_N_2"/>
    <property type="match status" value="1"/>
</dbReference>
<feature type="domain" description="Glycoside hydrolase 123 catalytic" evidence="1">
    <location>
        <begin position="218"/>
        <end position="530"/>
    </location>
</feature>
<keyword evidence="4" id="KW-1185">Reference proteome</keyword>
<organism evidence="3 4">
    <name type="scientific">Sunxiuqinia dokdonensis</name>
    <dbReference type="NCBI Taxonomy" id="1409788"/>
    <lineage>
        <taxon>Bacteria</taxon>
        <taxon>Pseudomonadati</taxon>
        <taxon>Bacteroidota</taxon>
        <taxon>Bacteroidia</taxon>
        <taxon>Marinilabiliales</taxon>
        <taxon>Prolixibacteraceae</taxon>
        <taxon>Sunxiuqinia</taxon>
    </lineage>
</organism>
<evidence type="ECO:0000259" key="1">
    <source>
        <dbReference type="Pfam" id="PF13320"/>
    </source>
</evidence>
<name>A0A0L8VCI1_9BACT</name>
<reference evidence="4" key="1">
    <citation type="submission" date="2015-07" db="EMBL/GenBank/DDBJ databases">
        <title>Genome sequencing of Sunxiuqinia dokdonensis strain SK.</title>
        <authorList>
            <person name="Ahn S."/>
            <person name="Kim B.-C."/>
        </authorList>
    </citation>
    <scope>NUCLEOTIDE SEQUENCE [LARGE SCALE GENOMIC DNA]</scope>
    <source>
        <strain evidence="4">SK</strain>
    </source>
</reference>
<accession>A0A0L8VCI1</accession>
<dbReference type="InterPro" id="IPR025150">
    <property type="entry name" value="GH123_cat"/>
</dbReference>
<dbReference type="AlphaFoldDB" id="A0A0L8VCI1"/>
<sequence>MVFVFFIAGCQVQRPAKECPIYMEAADPSPDKDADWSTVPPGLMASVGSIDHLYAKSSIPNIEIRSGWEGTAWKGERVSAQLVLWSKEAVSQVEYEFSDFESPNGEQLPASIARARFVRYVITDEFANGCGRRVPEDFATSLSPDVLDPLDCFDMEPQTTRPVWITLDIPSDATPGTYTSTMQLFADGNKHSSFSFSIDILPRVLPPASEWAFHLDLWQNPYAVARVHEVEPWSDAHWNALRPLMELLAGAGQKVITTTLNKRPWGGQTEDAFGSMIGWTKKSGGDWQYDYTVFDNWLEFMMELGIKSQINCYSMVPWGNELYYFDEESGEEVKVRAEPGTKAYADLWVPFLRDFTAHLEQKGWNEITRIAMDERAPAEMQAMLKLLSETAPGLGVALADNHQSYKLYPNQLVDLCVAHGSVIDPVDREYRKSKGYVTTWYVCCADVFPNVFTFSPPAEAAFIGWYTMAADFDGFLRWAYNSWVKEPLLDSRFRTWPAGDTYIVYPDGRSSIRFERLLEGIQDAEKIRILRAELQNDSAAGAREKLDLLNQTLGAFNITQKPDGLEDLMLEGKRVLVELSKK</sequence>
<dbReference type="STRING" id="1409788.NC99_10120"/>
<dbReference type="Pfam" id="PF13320">
    <property type="entry name" value="GH123_cat"/>
    <property type="match status" value="1"/>
</dbReference>
<gene>
    <name evidence="3" type="ORF">NC99_10120</name>
</gene>
<dbReference type="EMBL" id="LGIA01000043">
    <property type="protein sequence ID" value="KOH46149.1"/>
    <property type="molecule type" value="Genomic_DNA"/>
</dbReference>
<evidence type="ECO:0000259" key="2">
    <source>
        <dbReference type="Pfam" id="PF22680"/>
    </source>
</evidence>
<feature type="domain" description="Glycoside hydrolase 123 N-terminal" evidence="2">
    <location>
        <begin position="48"/>
        <end position="183"/>
    </location>
</feature>
<evidence type="ECO:0000313" key="3">
    <source>
        <dbReference type="EMBL" id="KOH46149.1"/>
    </source>
</evidence>
<dbReference type="Proteomes" id="UP000036958">
    <property type="component" value="Unassembled WGS sequence"/>
</dbReference>
<dbReference type="PATRIC" id="fig|1409788.3.peg.1031"/>
<evidence type="ECO:0000313" key="4">
    <source>
        <dbReference type="Proteomes" id="UP000036958"/>
    </source>
</evidence>
<proteinExistence type="predicted"/>
<protein>
    <submittedName>
        <fullName evidence="3">Uncharacterized protein</fullName>
    </submittedName>
</protein>
<dbReference type="InterPro" id="IPR053850">
    <property type="entry name" value="Glyco_hydro_123_N_2"/>
</dbReference>
<comment type="caution">
    <text evidence="3">The sequence shown here is derived from an EMBL/GenBank/DDBJ whole genome shotgun (WGS) entry which is preliminary data.</text>
</comment>